<feature type="compositionally biased region" description="Basic and acidic residues" evidence="1">
    <location>
        <begin position="41"/>
        <end position="55"/>
    </location>
</feature>
<feature type="compositionally biased region" description="Basic and acidic residues" evidence="1">
    <location>
        <begin position="1"/>
        <end position="33"/>
    </location>
</feature>
<organism evidence="2 3">
    <name type="scientific">Metabacillus arenae</name>
    <dbReference type="NCBI Taxonomy" id="2771434"/>
    <lineage>
        <taxon>Bacteria</taxon>
        <taxon>Bacillati</taxon>
        <taxon>Bacillota</taxon>
        <taxon>Bacilli</taxon>
        <taxon>Bacillales</taxon>
        <taxon>Bacillaceae</taxon>
        <taxon>Metabacillus</taxon>
    </lineage>
</organism>
<protein>
    <submittedName>
        <fullName evidence="2">Uncharacterized protein</fullName>
    </submittedName>
</protein>
<dbReference type="EMBL" id="JACXAI010000004">
    <property type="protein sequence ID" value="MBD1379538.1"/>
    <property type="molecule type" value="Genomic_DNA"/>
</dbReference>
<evidence type="ECO:0000313" key="2">
    <source>
        <dbReference type="EMBL" id="MBD1379538.1"/>
    </source>
</evidence>
<name>A0A926NGD6_9BACI</name>
<dbReference type="RefSeq" id="WP_191156291.1">
    <property type="nucleotide sequence ID" value="NZ_JACXAI010000004.1"/>
</dbReference>
<comment type="caution">
    <text evidence="2">The sequence shown here is derived from an EMBL/GenBank/DDBJ whole genome shotgun (WGS) entry which is preliminary data.</text>
</comment>
<reference evidence="2" key="1">
    <citation type="submission" date="2020-09" db="EMBL/GenBank/DDBJ databases">
        <title>A novel bacterium of genus Bacillus, isolated from South China Sea.</title>
        <authorList>
            <person name="Huang H."/>
            <person name="Mo K."/>
            <person name="Hu Y."/>
        </authorList>
    </citation>
    <scope>NUCLEOTIDE SEQUENCE</scope>
    <source>
        <strain evidence="2">IB182487</strain>
    </source>
</reference>
<accession>A0A926NGD6</accession>
<gene>
    <name evidence="2" type="ORF">IC621_04785</name>
</gene>
<feature type="region of interest" description="Disordered" evidence="1">
    <location>
        <begin position="1"/>
        <end position="61"/>
    </location>
</feature>
<sequence length="61" mass="7255">MPENSKKPLDRNKHPEQVKSDRKSLHDRYKSEQNVDPIPLEEVKENIRDEKDKHGSKGQKY</sequence>
<dbReference type="AlphaFoldDB" id="A0A926NGD6"/>
<keyword evidence="3" id="KW-1185">Reference proteome</keyword>
<proteinExistence type="predicted"/>
<evidence type="ECO:0000256" key="1">
    <source>
        <dbReference type="SAM" id="MobiDB-lite"/>
    </source>
</evidence>
<evidence type="ECO:0000313" key="3">
    <source>
        <dbReference type="Proteomes" id="UP000626844"/>
    </source>
</evidence>
<dbReference type="Proteomes" id="UP000626844">
    <property type="component" value="Unassembled WGS sequence"/>
</dbReference>